<evidence type="ECO:0000256" key="1">
    <source>
        <dbReference type="SAM" id="MobiDB-lite"/>
    </source>
</evidence>
<gene>
    <name evidence="2" type="ORF">GCM10009760_36090</name>
</gene>
<keyword evidence="3" id="KW-1185">Reference proteome</keyword>
<comment type="caution">
    <text evidence="2">The sequence shown here is derived from an EMBL/GenBank/DDBJ whole genome shotgun (WGS) entry which is preliminary data.</text>
</comment>
<evidence type="ECO:0000313" key="3">
    <source>
        <dbReference type="Proteomes" id="UP001422759"/>
    </source>
</evidence>
<dbReference type="Proteomes" id="UP001422759">
    <property type="component" value="Unassembled WGS sequence"/>
</dbReference>
<feature type="region of interest" description="Disordered" evidence="1">
    <location>
        <begin position="1"/>
        <end position="24"/>
    </location>
</feature>
<reference evidence="2 3" key="1">
    <citation type="journal article" date="2019" name="Int. J. Syst. Evol. Microbiol.">
        <title>The Global Catalogue of Microorganisms (GCM) 10K type strain sequencing project: providing services to taxonomists for standard genome sequencing and annotation.</title>
        <authorList>
            <consortium name="The Broad Institute Genomics Platform"/>
            <consortium name="The Broad Institute Genome Sequencing Center for Infectious Disease"/>
            <person name="Wu L."/>
            <person name="Ma J."/>
        </authorList>
    </citation>
    <scope>NUCLEOTIDE SEQUENCE [LARGE SCALE GENOMIC DNA]</scope>
    <source>
        <strain evidence="2 3">JCM 14560</strain>
    </source>
</reference>
<name>A0ABN2ZS62_9ACTN</name>
<protein>
    <submittedName>
        <fullName evidence="2">Uncharacterized protein</fullName>
    </submittedName>
</protein>
<organism evidence="2 3">
    <name type="scientific">Kitasatospora kazusensis</name>
    <dbReference type="NCBI Taxonomy" id="407974"/>
    <lineage>
        <taxon>Bacteria</taxon>
        <taxon>Bacillati</taxon>
        <taxon>Actinomycetota</taxon>
        <taxon>Actinomycetes</taxon>
        <taxon>Kitasatosporales</taxon>
        <taxon>Streptomycetaceae</taxon>
        <taxon>Kitasatospora</taxon>
    </lineage>
</organism>
<sequence>MVTATPLAKWRLGPGRRHPTGPVPAVQVPARYCLRVLAGQETARQESDSPLLRITPRVTPVGPASTTGIRGMHPTLGAHESRRRLSSAGLVRQVSAGSRG</sequence>
<proteinExistence type="predicted"/>
<evidence type="ECO:0000313" key="2">
    <source>
        <dbReference type="EMBL" id="GAA2146363.1"/>
    </source>
</evidence>
<accession>A0ABN2ZS62</accession>
<dbReference type="EMBL" id="BAAANT010000019">
    <property type="protein sequence ID" value="GAA2146363.1"/>
    <property type="molecule type" value="Genomic_DNA"/>
</dbReference>
<feature type="region of interest" description="Disordered" evidence="1">
    <location>
        <begin position="54"/>
        <end position="100"/>
    </location>
</feature>